<dbReference type="GO" id="GO:0020037">
    <property type="term" value="F:heme binding"/>
    <property type="evidence" value="ECO:0007669"/>
    <property type="project" value="InterPro"/>
</dbReference>
<dbReference type="Gene3D" id="1.10.760.10">
    <property type="entry name" value="Cytochrome c-like domain"/>
    <property type="match status" value="5"/>
</dbReference>
<evidence type="ECO:0000256" key="4">
    <source>
        <dbReference type="PROSITE-ProRule" id="PRU00433"/>
    </source>
</evidence>
<dbReference type="PANTHER" id="PTHR33546">
    <property type="entry name" value="LARGE, MULTIFUNCTIONAL SECRETED PROTEIN-RELATED"/>
    <property type="match status" value="1"/>
</dbReference>
<keyword evidence="2 4" id="KW-0479">Metal-binding</keyword>
<dbReference type="InterPro" id="IPR036280">
    <property type="entry name" value="Multihaem_cyt_sf"/>
</dbReference>
<evidence type="ECO:0000313" key="8">
    <source>
        <dbReference type="EMBL" id="GBC98263.1"/>
    </source>
</evidence>
<dbReference type="SUPFAM" id="SSF48695">
    <property type="entry name" value="Multiheme cytochromes"/>
    <property type="match status" value="1"/>
</dbReference>
<dbReference type="EMBL" id="BEHT01000008">
    <property type="protein sequence ID" value="GBC98263.1"/>
    <property type="molecule type" value="Genomic_DNA"/>
</dbReference>
<dbReference type="InterPro" id="IPR009056">
    <property type="entry name" value="Cyt_c-like_dom"/>
</dbReference>
<dbReference type="PANTHER" id="PTHR33546:SF1">
    <property type="entry name" value="LARGE, MULTIFUNCTIONAL SECRETED PROTEIN"/>
    <property type="match status" value="1"/>
</dbReference>
<feature type="domain" description="Cytochrome c" evidence="7">
    <location>
        <begin position="450"/>
        <end position="545"/>
    </location>
</feature>
<proteinExistence type="predicted"/>
<evidence type="ECO:0000256" key="3">
    <source>
        <dbReference type="ARBA" id="ARBA00023004"/>
    </source>
</evidence>
<evidence type="ECO:0000256" key="6">
    <source>
        <dbReference type="SAM" id="Phobius"/>
    </source>
</evidence>
<dbReference type="GO" id="GO:0009055">
    <property type="term" value="F:electron transfer activity"/>
    <property type="evidence" value="ECO:0007669"/>
    <property type="project" value="InterPro"/>
</dbReference>
<feature type="domain" description="Cytochrome c" evidence="7">
    <location>
        <begin position="816"/>
        <end position="920"/>
    </location>
</feature>
<evidence type="ECO:0000259" key="7">
    <source>
        <dbReference type="PROSITE" id="PS51007"/>
    </source>
</evidence>
<dbReference type="Pfam" id="PF00034">
    <property type="entry name" value="Cytochrom_C"/>
    <property type="match status" value="3"/>
</dbReference>
<dbReference type="SUPFAM" id="SSF46626">
    <property type="entry name" value="Cytochrome c"/>
    <property type="match status" value="5"/>
</dbReference>
<dbReference type="GO" id="GO:0046872">
    <property type="term" value="F:metal ion binding"/>
    <property type="evidence" value="ECO:0007669"/>
    <property type="project" value="UniProtKB-KW"/>
</dbReference>
<sequence>MDQIYNTRRLNQIFTVLNLTALALILIVIYKDQRPEWYPYQTTYIQLFRQYAQQELKRVQQELQNDTEYQELKKQLQEVSQRLNANPRYKQLSQEIARLNAELKKVQTQLAEVRLDYLHYEDEFFWARSQAAKDRYRRLMQQLKPTVDKLTAQMEDIQRQLLKVTEEFNALDAARRAVQEKLSQKEFALQVAQASLESAQKAKPQIQQIHNPELHLVDRCTTCHMGYDKPESWGTFIKARIADLERRKAPKSQIAILKALMPHPRQQELFSKHPVSKFGCTSCHGGQGVALKKDVAHAYNEKFWETPMLPIKYVEAGCGKCHRYEMTLAGAPKLSRGKQLYYMLGCFGCHDAKGYEDVPEDLQKIGPSLTHIAEKVSPEWLFRWLKDPHAWSPTTRMPMFYLRDDEVWALVAYLRHASEVVQGQAQPQFVDLRPHYGKQPLRLAKRYPGGDPNRGRQLVQQVGCLGCHRIEGVGGPQEREPGKRVLSEKDFGPNLSKVGSKITNPDWLFNWLLNPKGVDPSAKMPNLRLSEQEAADITAFLLTLKEKPTVRPVAFTPTPNLNNPELIEKGFSLIANYGCAGCHNIPGTEKLTKIGKNLSDEADLDPHLIDFGQRVHEIFEKAPTYWDRKYIWLREKIIRPRSFRESGLRMPNLNISEQDADALLTAILSFTKRELATLKVTGTDLPQTLYVRDRTTDPRIAAVSAGQKLVFGYNCVGCHIVEGYGGDIWPLLEDGMQPPNLQSEGYRVNHDWLFRFLHDPTMGSGRQHYIRPWLQVRMPTFGFDDEEVNTLIRYFAAVDQRPILTAFHRPYHPDPQMVAVGKRLFDQLQCIACHPTGPVQPGADVAQLAPNLQLARERLQPEWIVDWLLDPQKFQPGTRMPTFFPYNEQTQKYDSPLPDILGGDARKQAEALRDYLFTLAPPATARRQ</sequence>
<comment type="caution">
    <text evidence="8">The sequence shown here is derived from an EMBL/GenBank/DDBJ whole genome shotgun (WGS) entry which is preliminary data.</text>
</comment>
<evidence type="ECO:0000256" key="2">
    <source>
        <dbReference type="ARBA" id="ARBA00022723"/>
    </source>
</evidence>
<keyword evidence="6" id="KW-0472">Membrane</keyword>
<dbReference type="AlphaFoldDB" id="A0A2H5XAP9"/>
<keyword evidence="5" id="KW-0175">Coiled coil</keyword>
<evidence type="ECO:0000256" key="5">
    <source>
        <dbReference type="SAM" id="Coils"/>
    </source>
</evidence>
<feature type="transmembrane region" description="Helical" evidence="6">
    <location>
        <begin position="12"/>
        <end position="30"/>
    </location>
</feature>
<evidence type="ECO:0000313" key="9">
    <source>
        <dbReference type="Proteomes" id="UP000236173"/>
    </source>
</evidence>
<keyword evidence="1 4" id="KW-0349">Heme</keyword>
<evidence type="ECO:0000256" key="1">
    <source>
        <dbReference type="ARBA" id="ARBA00022617"/>
    </source>
</evidence>
<keyword evidence="6" id="KW-1133">Transmembrane helix</keyword>
<dbReference type="InterPro" id="IPR036909">
    <property type="entry name" value="Cyt_c-like_dom_sf"/>
</dbReference>
<name>A0A2H5XAP9_9BACT</name>
<dbReference type="Gene3D" id="1.10.287.1490">
    <property type="match status" value="1"/>
</dbReference>
<protein>
    <recommendedName>
        <fullName evidence="7">Cytochrome c domain-containing protein</fullName>
    </recommendedName>
</protein>
<gene>
    <name evidence="8" type="ORF">HRbin17_00765</name>
</gene>
<feature type="domain" description="Cytochrome c" evidence="7">
    <location>
        <begin position="332"/>
        <end position="418"/>
    </location>
</feature>
<keyword evidence="6" id="KW-0812">Transmembrane</keyword>
<feature type="domain" description="Cytochrome c" evidence="7">
    <location>
        <begin position="701"/>
        <end position="799"/>
    </location>
</feature>
<feature type="coiled-coil region" evidence="5">
    <location>
        <begin position="89"/>
        <end position="174"/>
    </location>
</feature>
<accession>A0A2H5XAP9</accession>
<dbReference type="PROSITE" id="PS51007">
    <property type="entry name" value="CYTC"/>
    <property type="match status" value="4"/>
</dbReference>
<dbReference type="Proteomes" id="UP000236173">
    <property type="component" value="Unassembled WGS sequence"/>
</dbReference>
<organism evidence="8 9">
    <name type="scientific">Candidatus Fervidibacter japonicus</name>
    <dbReference type="NCBI Taxonomy" id="2035412"/>
    <lineage>
        <taxon>Bacteria</taxon>
        <taxon>Candidatus Fervidibacterota</taxon>
        <taxon>Candidatus Fervidibacter</taxon>
    </lineage>
</organism>
<keyword evidence="3 4" id="KW-0408">Iron</keyword>
<reference evidence="9" key="1">
    <citation type="submission" date="2017-09" db="EMBL/GenBank/DDBJ databases">
        <title>Metaegenomics of thermophilic ammonia-oxidizing enrichment culture.</title>
        <authorList>
            <person name="Kato S."/>
            <person name="Suzuki K."/>
        </authorList>
    </citation>
    <scope>NUCLEOTIDE SEQUENCE [LARGE SCALE GENOMIC DNA]</scope>
</reference>